<accession>A0A8J2NTY1</accession>
<protein>
    <submittedName>
        <fullName evidence="1">Uncharacterized protein</fullName>
    </submittedName>
</protein>
<comment type="caution">
    <text evidence="1">The sequence shown here is derived from an EMBL/GenBank/DDBJ whole genome shotgun (WGS) entry which is preliminary data.</text>
</comment>
<sequence>MTVLGTPMRKIALIAVGYTVTA</sequence>
<name>A0A8J2NTY1_9HEXA</name>
<reference evidence="1" key="1">
    <citation type="submission" date="2021-06" db="EMBL/GenBank/DDBJ databases">
        <authorList>
            <person name="Hodson N. C."/>
            <person name="Mongue J. A."/>
            <person name="Jaron S. K."/>
        </authorList>
    </citation>
    <scope>NUCLEOTIDE SEQUENCE</scope>
</reference>
<keyword evidence="2" id="KW-1185">Reference proteome</keyword>
<evidence type="ECO:0000313" key="2">
    <source>
        <dbReference type="Proteomes" id="UP000708208"/>
    </source>
</evidence>
<feature type="non-terminal residue" evidence="1">
    <location>
        <position position="22"/>
    </location>
</feature>
<dbReference type="Proteomes" id="UP000708208">
    <property type="component" value="Unassembled WGS sequence"/>
</dbReference>
<dbReference type="EMBL" id="CAJVCH010022062">
    <property type="protein sequence ID" value="CAG7692529.1"/>
    <property type="molecule type" value="Genomic_DNA"/>
</dbReference>
<gene>
    <name evidence="1" type="ORF">AFUS01_LOCUS3652</name>
</gene>
<evidence type="ECO:0000313" key="1">
    <source>
        <dbReference type="EMBL" id="CAG7692529.1"/>
    </source>
</evidence>
<dbReference type="AlphaFoldDB" id="A0A8J2NTY1"/>
<proteinExistence type="predicted"/>
<organism evidence="1 2">
    <name type="scientific">Allacma fusca</name>
    <dbReference type="NCBI Taxonomy" id="39272"/>
    <lineage>
        <taxon>Eukaryota</taxon>
        <taxon>Metazoa</taxon>
        <taxon>Ecdysozoa</taxon>
        <taxon>Arthropoda</taxon>
        <taxon>Hexapoda</taxon>
        <taxon>Collembola</taxon>
        <taxon>Symphypleona</taxon>
        <taxon>Sminthuridae</taxon>
        <taxon>Allacma</taxon>
    </lineage>
</organism>